<dbReference type="AlphaFoldDB" id="A0A0M3JHE3"/>
<dbReference type="WBParaSite" id="ASIM_0000705501-mRNA-1">
    <property type="protein sequence ID" value="ASIM_0000705501-mRNA-1"/>
    <property type="gene ID" value="ASIM_0000705501"/>
</dbReference>
<name>A0A0M3JHE3_ANISI</name>
<keyword evidence="3" id="KW-1185">Reference proteome</keyword>
<proteinExistence type="predicted"/>
<dbReference type="OrthoDB" id="5843172at2759"/>
<evidence type="ECO:0000313" key="4">
    <source>
        <dbReference type="WBParaSite" id="ASIM_0000705501-mRNA-1"/>
    </source>
</evidence>
<dbReference type="InterPro" id="IPR003961">
    <property type="entry name" value="FN3_dom"/>
</dbReference>
<protein>
    <submittedName>
        <fullName evidence="4">Fibronectin type-III domain-containing protein</fullName>
    </submittedName>
</protein>
<evidence type="ECO:0000313" key="3">
    <source>
        <dbReference type="Proteomes" id="UP000267096"/>
    </source>
</evidence>
<feature type="domain" description="Fibronectin type-III" evidence="1">
    <location>
        <begin position="45"/>
        <end position="136"/>
    </location>
</feature>
<evidence type="ECO:0000259" key="1">
    <source>
        <dbReference type="PROSITE" id="PS50853"/>
    </source>
</evidence>
<gene>
    <name evidence="2" type="ORF">ASIM_LOCUS6828</name>
</gene>
<dbReference type="SUPFAM" id="SSF49265">
    <property type="entry name" value="Fibronectin type III"/>
    <property type="match status" value="1"/>
</dbReference>
<dbReference type="Pfam" id="PF00041">
    <property type="entry name" value="fn3"/>
    <property type="match status" value="1"/>
</dbReference>
<evidence type="ECO:0000313" key="2">
    <source>
        <dbReference type="EMBL" id="VDK27898.1"/>
    </source>
</evidence>
<organism evidence="4">
    <name type="scientific">Anisakis simplex</name>
    <name type="common">Herring worm</name>
    <dbReference type="NCBI Taxonomy" id="6269"/>
    <lineage>
        <taxon>Eukaryota</taxon>
        <taxon>Metazoa</taxon>
        <taxon>Ecdysozoa</taxon>
        <taxon>Nematoda</taxon>
        <taxon>Chromadorea</taxon>
        <taxon>Rhabditida</taxon>
        <taxon>Spirurina</taxon>
        <taxon>Ascaridomorpha</taxon>
        <taxon>Ascaridoidea</taxon>
        <taxon>Anisakidae</taxon>
        <taxon>Anisakis</taxon>
        <taxon>Anisakis simplex complex</taxon>
    </lineage>
</organism>
<dbReference type="SMART" id="SM00060">
    <property type="entry name" value="FN3"/>
    <property type="match status" value="1"/>
</dbReference>
<accession>A0A0M3JHE3</accession>
<sequence>MSSIHFYDVGRLIDEKDNHQRKLINKQSVSMDNRINVLTETHPSAPENVTVVDIGEDWVKVEWAEPSANAHLVQSFSLFIRKDDRDAKIIEVQNVTSPHIEYGLETDTEYTLFVQSHGAAGDSLMSTAQVFLTQPLQTSICTHGQPLFHPNGN</sequence>
<dbReference type="Gene3D" id="2.60.40.10">
    <property type="entry name" value="Immunoglobulins"/>
    <property type="match status" value="1"/>
</dbReference>
<dbReference type="InterPro" id="IPR036116">
    <property type="entry name" value="FN3_sf"/>
</dbReference>
<dbReference type="Proteomes" id="UP000267096">
    <property type="component" value="Unassembled WGS sequence"/>
</dbReference>
<dbReference type="InterPro" id="IPR013783">
    <property type="entry name" value="Ig-like_fold"/>
</dbReference>
<dbReference type="CDD" id="cd00063">
    <property type="entry name" value="FN3"/>
    <property type="match status" value="1"/>
</dbReference>
<reference evidence="4" key="1">
    <citation type="submission" date="2017-02" db="UniProtKB">
        <authorList>
            <consortium name="WormBaseParasite"/>
        </authorList>
    </citation>
    <scope>IDENTIFICATION</scope>
</reference>
<reference evidence="2 3" key="2">
    <citation type="submission" date="2018-11" db="EMBL/GenBank/DDBJ databases">
        <authorList>
            <consortium name="Pathogen Informatics"/>
        </authorList>
    </citation>
    <scope>NUCLEOTIDE SEQUENCE [LARGE SCALE GENOMIC DNA]</scope>
</reference>
<dbReference type="PROSITE" id="PS50853">
    <property type="entry name" value="FN3"/>
    <property type="match status" value="1"/>
</dbReference>
<dbReference type="EMBL" id="UYRR01015506">
    <property type="protein sequence ID" value="VDK27898.1"/>
    <property type="molecule type" value="Genomic_DNA"/>
</dbReference>